<organism evidence="1 2">
    <name type="scientific">Lancefieldella parvula</name>
    <dbReference type="NCBI Taxonomy" id="1382"/>
    <lineage>
        <taxon>Bacteria</taxon>
        <taxon>Bacillati</taxon>
        <taxon>Actinomycetota</taxon>
        <taxon>Coriobacteriia</taxon>
        <taxon>Coriobacteriales</taxon>
        <taxon>Atopobiaceae</taxon>
        <taxon>Lancefieldella</taxon>
    </lineage>
</organism>
<gene>
    <name evidence="1" type="ORF">M3I19_01095</name>
</gene>
<sequence length="52" mass="5550">MVFFDPDALFAHVTSTSQHPSAHACARYQHVAAPTLTPVRTKKPGSGTLPGF</sequence>
<dbReference type="EMBL" id="CP097092">
    <property type="protein sequence ID" value="UQF78324.1"/>
    <property type="molecule type" value="Genomic_DNA"/>
</dbReference>
<name>A0A9E7DBM7_9ACTN</name>
<dbReference type="AlphaFoldDB" id="A0A9E7DBM7"/>
<proteinExistence type="predicted"/>
<evidence type="ECO:0000313" key="1">
    <source>
        <dbReference type="EMBL" id="UQF78324.1"/>
    </source>
</evidence>
<dbReference type="Proteomes" id="UP000831562">
    <property type="component" value="Chromosome"/>
</dbReference>
<evidence type="ECO:0000313" key="2">
    <source>
        <dbReference type="Proteomes" id="UP000831562"/>
    </source>
</evidence>
<accession>A0A9E7DBM7</accession>
<reference evidence="1" key="1">
    <citation type="submission" date="2022-05" db="EMBL/GenBank/DDBJ databases">
        <title>Using nanopore sequencing to obtain complete genomes from saliva samples.</title>
        <authorList>
            <person name="Baker J.L."/>
        </authorList>
    </citation>
    <scope>NUCLEOTIDE SEQUENCE</scope>
    <source>
        <strain evidence="1">JCVI-JB-Lp32</strain>
    </source>
</reference>
<protein>
    <submittedName>
        <fullName evidence="1">Uncharacterized protein</fullName>
    </submittedName>
</protein>